<protein>
    <submittedName>
        <fullName evidence="2">Uncharacterized protein</fullName>
    </submittedName>
</protein>
<dbReference type="Proteomes" id="UP001148838">
    <property type="component" value="Unassembled WGS sequence"/>
</dbReference>
<gene>
    <name evidence="2" type="ORF">ANN_21700</name>
</gene>
<reference evidence="2 3" key="1">
    <citation type="journal article" date="2022" name="Allergy">
        <title>Genome assembly and annotation of Periplaneta americana reveal a comprehensive cockroach allergen profile.</title>
        <authorList>
            <person name="Wang L."/>
            <person name="Xiong Q."/>
            <person name="Saelim N."/>
            <person name="Wang L."/>
            <person name="Nong W."/>
            <person name="Wan A.T."/>
            <person name="Shi M."/>
            <person name="Liu X."/>
            <person name="Cao Q."/>
            <person name="Hui J.H.L."/>
            <person name="Sookrung N."/>
            <person name="Leung T.F."/>
            <person name="Tungtrongchitr A."/>
            <person name="Tsui S.K.W."/>
        </authorList>
    </citation>
    <scope>NUCLEOTIDE SEQUENCE [LARGE SCALE GENOMIC DNA]</scope>
    <source>
        <strain evidence="2">PWHHKU_190912</strain>
    </source>
</reference>
<comment type="caution">
    <text evidence="2">The sequence shown here is derived from an EMBL/GenBank/DDBJ whole genome shotgun (WGS) entry which is preliminary data.</text>
</comment>
<evidence type="ECO:0000313" key="2">
    <source>
        <dbReference type="EMBL" id="KAJ4429531.1"/>
    </source>
</evidence>
<feature type="compositionally biased region" description="Polar residues" evidence="1">
    <location>
        <begin position="65"/>
        <end position="75"/>
    </location>
</feature>
<organism evidence="2 3">
    <name type="scientific">Periplaneta americana</name>
    <name type="common">American cockroach</name>
    <name type="synonym">Blatta americana</name>
    <dbReference type="NCBI Taxonomy" id="6978"/>
    <lineage>
        <taxon>Eukaryota</taxon>
        <taxon>Metazoa</taxon>
        <taxon>Ecdysozoa</taxon>
        <taxon>Arthropoda</taxon>
        <taxon>Hexapoda</taxon>
        <taxon>Insecta</taxon>
        <taxon>Pterygota</taxon>
        <taxon>Neoptera</taxon>
        <taxon>Polyneoptera</taxon>
        <taxon>Dictyoptera</taxon>
        <taxon>Blattodea</taxon>
        <taxon>Blattoidea</taxon>
        <taxon>Blattidae</taxon>
        <taxon>Blattinae</taxon>
        <taxon>Periplaneta</taxon>
    </lineage>
</organism>
<name>A0ABQ8S6S7_PERAM</name>
<keyword evidence="3" id="KW-1185">Reference proteome</keyword>
<feature type="region of interest" description="Disordered" evidence="1">
    <location>
        <begin position="65"/>
        <end position="90"/>
    </location>
</feature>
<dbReference type="EMBL" id="JAJSOF020000033">
    <property type="protein sequence ID" value="KAJ4429531.1"/>
    <property type="molecule type" value="Genomic_DNA"/>
</dbReference>
<accession>A0ABQ8S6S7</accession>
<proteinExistence type="predicted"/>
<sequence>MLPLDFLLWRTVKDSVYQNILTIPDDMQQRIRQIPGTDHKVSQYDFRRNLNYITEHTCTTNLHVKETSTSPTGSARRQGPKSGRNVRVPNEDGLLDFGQYKVDNLTWNDGSDLGYNTRYALTEYKEIFSHLT</sequence>
<evidence type="ECO:0000313" key="3">
    <source>
        <dbReference type="Proteomes" id="UP001148838"/>
    </source>
</evidence>
<evidence type="ECO:0000256" key="1">
    <source>
        <dbReference type="SAM" id="MobiDB-lite"/>
    </source>
</evidence>